<evidence type="ECO:0000256" key="8">
    <source>
        <dbReference type="ARBA" id="ARBA00023170"/>
    </source>
</evidence>
<dbReference type="GO" id="GO:0015344">
    <property type="term" value="F:siderophore uptake transmembrane transporter activity"/>
    <property type="evidence" value="ECO:0007669"/>
    <property type="project" value="TreeGrafter"/>
</dbReference>
<evidence type="ECO:0000256" key="10">
    <source>
        <dbReference type="PROSITE-ProRule" id="PRU01360"/>
    </source>
</evidence>
<name>W0SHZ5_9PROT</name>
<evidence type="ECO:0000256" key="3">
    <source>
        <dbReference type="ARBA" id="ARBA00022448"/>
    </source>
</evidence>
<evidence type="ECO:0000256" key="2">
    <source>
        <dbReference type="ARBA" id="ARBA00009810"/>
    </source>
</evidence>
<dbReference type="HOGENOM" id="CLU_008287_16_0_4"/>
<dbReference type="InterPro" id="IPR000531">
    <property type="entry name" value="Beta-barrel_TonB"/>
</dbReference>
<gene>
    <name evidence="14" type="ORF">SUTH_03278</name>
</gene>
<proteinExistence type="inferred from homology"/>
<evidence type="ECO:0000256" key="9">
    <source>
        <dbReference type="ARBA" id="ARBA00023237"/>
    </source>
</evidence>
<dbReference type="AlphaFoldDB" id="W0SHZ5"/>
<keyword evidence="3 10" id="KW-0813">Transport</keyword>
<dbReference type="GO" id="GO:0009279">
    <property type="term" value="C:cell outer membrane"/>
    <property type="evidence" value="ECO:0007669"/>
    <property type="project" value="UniProtKB-SubCell"/>
</dbReference>
<keyword evidence="6 11" id="KW-0798">TonB box</keyword>
<dbReference type="InterPro" id="IPR012910">
    <property type="entry name" value="Plug_dom"/>
</dbReference>
<keyword evidence="15" id="KW-1185">Reference proteome</keyword>
<dbReference type="Gene3D" id="2.40.170.20">
    <property type="entry name" value="TonB-dependent receptor, beta-barrel domain"/>
    <property type="match status" value="1"/>
</dbReference>
<comment type="subcellular location">
    <subcellularLocation>
        <location evidence="1 10">Cell outer membrane</location>
        <topology evidence="1 10">Multi-pass membrane protein</topology>
    </subcellularLocation>
</comment>
<keyword evidence="8 14" id="KW-0675">Receptor</keyword>
<evidence type="ECO:0000256" key="6">
    <source>
        <dbReference type="ARBA" id="ARBA00023077"/>
    </source>
</evidence>
<keyword evidence="4 10" id="KW-1134">Transmembrane beta strand</keyword>
<comment type="similarity">
    <text evidence="2 10 11">Belongs to the TonB-dependent receptor family.</text>
</comment>
<keyword evidence="7 10" id="KW-0472">Membrane</keyword>
<evidence type="ECO:0000313" key="15">
    <source>
        <dbReference type="Proteomes" id="UP000031637"/>
    </source>
</evidence>
<evidence type="ECO:0000256" key="4">
    <source>
        <dbReference type="ARBA" id="ARBA00022452"/>
    </source>
</evidence>
<dbReference type="Gene3D" id="2.170.130.10">
    <property type="entry name" value="TonB-dependent receptor, plug domain"/>
    <property type="match status" value="1"/>
</dbReference>
<dbReference type="Pfam" id="PF00593">
    <property type="entry name" value="TonB_dep_Rec_b-barrel"/>
    <property type="match status" value="1"/>
</dbReference>
<dbReference type="Proteomes" id="UP000031637">
    <property type="component" value="Chromosome"/>
</dbReference>
<keyword evidence="9 10" id="KW-0998">Cell outer membrane</keyword>
<accession>W0SHZ5</accession>
<feature type="domain" description="TonB-dependent receptor plug" evidence="13">
    <location>
        <begin position="37"/>
        <end position="147"/>
    </location>
</feature>
<evidence type="ECO:0000256" key="11">
    <source>
        <dbReference type="RuleBase" id="RU003357"/>
    </source>
</evidence>
<organism evidence="14 15">
    <name type="scientific">Sulfuritalea hydrogenivorans sk43H</name>
    <dbReference type="NCBI Taxonomy" id="1223802"/>
    <lineage>
        <taxon>Bacteria</taxon>
        <taxon>Pseudomonadati</taxon>
        <taxon>Pseudomonadota</taxon>
        <taxon>Betaproteobacteria</taxon>
        <taxon>Nitrosomonadales</taxon>
        <taxon>Sterolibacteriaceae</taxon>
        <taxon>Sulfuritalea</taxon>
    </lineage>
</organism>
<dbReference type="InterPro" id="IPR037066">
    <property type="entry name" value="Plug_dom_sf"/>
</dbReference>
<sequence>MIVLPAAADHAADHVTESDYFGDLPVVLSVSRLEQPLSEVPGSVTVIDRDLIRRSGAREVAEVLRLVPGFLFTSRNGANPQAAYHSGMDVFGSRMQVYVDGRSLYSSYLFGDTHLGLRGIVLEDIERIEVLRGSNSASYGANAFLGVVNIITRNAADSHGVTLSATVGDKGIDDNVARVGWGNDKASFRITGARRVDHGLDRVYDESHISSVQFRGDFVPTPNDEVMFQLGAGQTARGDGEGTAGNPFRTTNQSDARALLRWRHQISPDEKLELRASYEREAFSDIARVTGTLGGNPISAMQDNSGSVTRQELGLQHSLVLNQGLRFVWGGEWRHESLTSPPLYATTDSISLHQWRGFGTIEWRPHRQWLLQASGMQEGHSYTGSAFSPRVSASFHATPDHTLRFGVTKSQRAPTFYELRADTRLYNLSPGNPLVAIGGQIPVYGWLYRSSGTIKPETLITNEIGYLGNFRSVNLKVDARAFVERMNHRVTVQGLSIPNPAFPAFPYDSKDFVNRPGPHLHGFEYQFDWRPLPDTRLMLAEMHMRIARGSVVDEEQEAPYRNTSLTWLQTLPGGFEFSAISTSSTPFKWAAGGQVISTPRQLDVRLGKRFAVGATRAEVSLTVQGINGGHQIYKINQRLDRRAFATLRLDF</sequence>
<evidence type="ECO:0000256" key="1">
    <source>
        <dbReference type="ARBA" id="ARBA00004571"/>
    </source>
</evidence>
<dbReference type="PANTHER" id="PTHR30069">
    <property type="entry name" value="TONB-DEPENDENT OUTER MEMBRANE RECEPTOR"/>
    <property type="match status" value="1"/>
</dbReference>
<dbReference type="PANTHER" id="PTHR30069:SF27">
    <property type="entry name" value="BLL4766 PROTEIN"/>
    <property type="match status" value="1"/>
</dbReference>
<evidence type="ECO:0000256" key="5">
    <source>
        <dbReference type="ARBA" id="ARBA00022692"/>
    </source>
</evidence>
<evidence type="ECO:0000259" key="12">
    <source>
        <dbReference type="Pfam" id="PF00593"/>
    </source>
</evidence>
<keyword evidence="5 10" id="KW-0812">Transmembrane</keyword>
<dbReference type="KEGG" id="shd:SUTH_03278"/>
<feature type="domain" description="TonB-dependent receptor-like beta-barrel" evidence="12">
    <location>
        <begin position="226"/>
        <end position="535"/>
    </location>
</feature>
<dbReference type="Pfam" id="PF07715">
    <property type="entry name" value="Plug"/>
    <property type="match status" value="1"/>
</dbReference>
<dbReference type="InterPro" id="IPR039426">
    <property type="entry name" value="TonB-dep_rcpt-like"/>
</dbReference>
<dbReference type="SUPFAM" id="SSF56935">
    <property type="entry name" value="Porins"/>
    <property type="match status" value="1"/>
</dbReference>
<evidence type="ECO:0000256" key="7">
    <source>
        <dbReference type="ARBA" id="ARBA00023136"/>
    </source>
</evidence>
<dbReference type="STRING" id="1223802.SUTH_03278"/>
<evidence type="ECO:0000313" key="14">
    <source>
        <dbReference type="EMBL" id="BAO31049.1"/>
    </source>
</evidence>
<dbReference type="PROSITE" id="PS52016">
    <property type="entry name" value="TONB_DEPENDENT_REC_3"/>
    <property type="match status" value="1"/>
</dbReference>
<protein>
    <submittedName>
        <fullName evidence="14">TonB-dependent receptor</fullName>
    </submittedName>
</protein>
<evidence type="ECO:0000259" key="13">
    <source>
        <dbReference type="Pfam" id="PF07715"/>
    </source>
</evidence>
<dbReference type="InterPro" id="IPR036942">
    <property type="entry name" value="Beta-barrel_TonB_sf"/>
</dbReference>
<dbReference type="GO" id="GO:0044718">
    <property type="term" value="P:siderophore transmembrane transport"/>
    <property type="evidence" value="ECO:0007669"/>
    <property type="project" value="TreeGrafter"/>
</dbReference>
<dbReference type="EMBL" id="AP012547">
    <property type="protein sequence ID" value="BAO31049.1"/>
    <property type="molecule type" value="Genomic_DNA"/>
</dbReference>
<reference evidence="14 15" key="1">
    <citation type="journal article" date="2014" name="Syst. Appl. Microbiol.">
        <title>Complete genomes of freshwater sulfur oxidizers Sulfuricella denitrificans skB26 and Sulfuritalea hydrogenivorans sk43H: genetic insights into the sulfur oxidation pathway of betaproteobacteria.</title>
        <authorList>
            <person name="Watanabe T."/>
            <person name="Kojima H."/>
            <person name="Fukui M."/>
        </authorList>
    </citation>
    <scope>NUCLEOTIDE SEQUENCE [LARGE SCALE GENOMIC DNA]</scope>
    <source>
        <strain evidence="14">DSM22779</strain>
    </source>
</reference>